<dbReference type="InterPro" id="IPR016914">
    <property type="entry name" value="TrmL"/>
</dbReference>
<dbReference type="RefSeq" id="WP_073253836.1">
    <property type="nucleotide sequence ID" value="NZ_FQZQ01000015.1"/>
</dbReference>
<comment type="subcellular location">
    <subcellularLocation>
        <location evidence="6">Cytoplasm</location>
    </subcellularLocation>
</comment>
<comment type="subunit">
    <text evidence="6">Homodimer.</text>
</comment>
<keyword evidence="1 6" id="KW-0963">Cytoplasm</keyword>
<sequence>MSDPCMKMVLVTPEIPFNTGAIGRTCVALDLELILIKPYGFSLDEKSVRRAGTDYWKHVHLTEYDSWQNFLETRKPPRDGLYYFEEHGAQSVFTPDYQADAYLVFGCESSGLPSTILDGNEDRVFSLPMRNPLVRSLNLANVATAVVYQAMRTQLSG</sequence>
<evidence type="ECO:0000313" key="10">
    <source>
        <dbReference type="Proteomes" id="UP000183982"/>
    </source>
</evidence>
<evidence type="ECO:0000256" key="2">
    <source>
        <dbReference type="ARBA" id="ARBA00022603"/>
    </source>
</evidence>
<proteinExistence type="inferred from homology"/>
<dbReference type="STRING" id="1470563.SAMN05444000_11599"/>
<evidence type="ECO:0000259" key="8">
    <source>
        <dbReference type="Pfam" id="PF00588"/>
    </source>
</evidence>
<name>A0A1M6NA52_9RHOB</name>
<evidence type="ECO:0000256" key="5">
    <source>
        <dbReference type="ARBA" id="ARBA00022694"/>
    </source>
</evidence>
<keyword evidence="5 6" id="KW-0819">tRNA processing</keyword>
<dbReference type="GO" id="GO:0141098">
    <property type="term" value="F:tRNA (cytidine(34)-2'-O)-methyltransferase activity"/>
    <property type="evidence" value="ECO:0007669"/>
    <property type="project" value="RHEA"/>
</dbReference>
<evidence type="ECO:0000256" key="6">
    <source>
        <dbReference type="HAMAP-Rule" id="MF_01885"/>
    </source>
</evidence>
<protein>
    <recommendedName>
        <fullName evidence="6">tRNA (cytidine(34)-2'-O)-methyltransferase</fullName>
        <ecNumber evidence="6">2.1.1.207</ecNumber>
    </recommendedName>
    <alternativeName>
        <fullName evidence="6">tRNA (cytidine/uridine-2'-O-)-methyltransferase TrmL</fullName>
    </alternativeName>
</protein>
<dbReference type="SUPFAM" id="SSF75217">
    <property type="entry name" value="alpha/beta knot"/>
    <property type="match status" value="1"/>
</dbReference>
<dbReference type="PIRSF" id="PIRSF029256">
    <property type="entry name" value="SpoU_TrmH_prd"/>
    <property type="match status" value="1"/>
</dbReference>
<dbReference type="HAMAP" id="MF_01885">
    <property type="entry name" value="tRNA_methyltr_TrmL"/>
    <property type="match status" value="1"/>
</dbReference>
<dbReference type="GO" id="GO:0002130">
    <property type="term" value="P:wobble position ribose methylation"/>
    <property type="evidence" value="ECO:0007669"/>
    <property type="project" value="TreeGrafter"/>
</dbReference>
<accession>A0A1M6NA52</accession>
<keyword evidence="3 6" id="KW-0808">Transferase</keyword>
<dbReference type="GO" id="GO:0005737">
    <property type="term" value="C:cytoplasm"/>
    <property type="evidence" value="ECO:0007669"/>
    <property type="project" value="UniProtKB-SubCell"/>
</dbReference>
<organism evidence="9 10">
    <name type="scientific">Shimia gijangensis</name>
    <dbReference type="NCBI Taxonomy" id="1470563"/>
    <lineage>
        <taxon>Bacteria</taxon>
        <taxon>Pseudomonadati</taxon>
        <taxon>Pseudomonadota</taxon>
        <taxon>Alphaproteobacteria</taxon>
        <taxon>Rhodobacterales</taxon>
        <taxon>Roseobacteraceae</taxon>
    </lineage>
</organism>
<feature type="binding site" evidence="6 7">
    <location>
        <position position="106"/>
    </location>
    <ligand>
        <name>S-adenosyl-L-methionine</name>
        <dbReference type="ChEBI" id="CHEBI:59789"/>
    </ligand>
</feature>
<evidence type="ECO:0000256" key="7">
    <source>
        <dbReference type="PIRSR" id="PIRSR029256-1"/>
    </source>
</evidence>
<dbReference type="InterPro" id="IPR029026">
    <property type="entry name" value="tRNA_m1G_MTases_N"/>
</dbReference>
<dbReference type="OrthoDB" id="9789043at2"/>
<dbReference type="InterPro" id="IPR029028">
    <property type="entry name" value="Alpha/beta_knot_MTases"/>
</dbReference>
<dbReference type="PANTHER" id="PTHR42971">
    <property type="entry name" value="TRNA (CYTIDINE(34)-2'-O)-METHYLTRANSFERASE"/>
    <property type="match status" value="1"/>
</dbReference>
<dbReference type="Proteomes" id="UP000183982">
    <property type="component" value="Unassembled WGS sequence"/>
</dbReference>
<keyword evidence="4 6" id="KW-0949">S-adenosyl-L-methionine</keyword>
<dbReference type="Pfam" id="PF00588">
    <property type="entry name" value="SpoU_methylase"/>
    <property type="match status" value="1"/>
</dbReference>
<dbReference type="CDD" id="cd18094">
    <property type="entry name" value="SpoU-like_TrmL"/>
    <property type="match status" value="1"/>
</dbReference>
<comment type="similarity">
    <text evidence="6">Belongs to the class IV-like SAM-binding methyltransferase superfamily. RNA methyltransferase TrmH family. TrmL subfamily.</text>
</comment>
<dbReference type="EC" id="2.1.1.207" evidence="6"/>
<reference evidence="10" key="1">
    <citation type="submission" date="2016-11" db="EMBL/GenBank/DDBJ databases">
        <authorList>
            <person name="Varghese N."/>
            <person name="Submissions S."/>
        </authorList>
    </citation>
    <scope>NUCLEOTIDE SEQUENCE [LARGE SCALE GENOMIC DNA]</scope>
    <source>
        <strain evidence="10">DSM 100564</strain>
    </source>
</reference>
<dbReference type="Gene3D" id="3.40.1280.10">
    <property type="match status" value="1"/>
</dbReference>
<comment type="function">
    <text evidence="6">Methylates the ribose at the nucleotide 34 wobble position in the two leucyl isoacceptors tRNA(Leu)(CmAA) and tRNA(Leu)(cmnm5UmAA). Catalyzes the methyl transfer from S-adenosyl-L-methionine to the 2'-OH of the wobble nucleotide.</text>
</comment>
<evidence type="ECO:0000256" key="1">
    <source>
        <dbReference type="ARBA" id="ARBA00022490"/>
    </source>
</evidence>
<dbReference type="PANTHER" id="PTHR42971:SF1">
    <property type="entry name" value="TRNA (CYTIDINE(34)-2'-O)-METHYLTRANSFERASE"/>
    <property type="match status" value="1"/>
</dbReference>
<comment type="catalytic activity">
    <reaction evidence="6">
        <text>cytidine(34) in tRNA + S-adenosyl-L-methionine = 2'-O-methylcytidine(34) in tRNA + S-adenosyl-L-homocysteine + H(+)</text>
        <dbReference type="Rhea" id="RHEA:43084"/>
        <dbReference type="Rhea" id="RHEA-COMP:10331"/>
        <dbReference type="Rhea" id="RHEA-COMP:10332"/>
        <dbReference type="ChEBI" id="CHEBI:15378"/>
        <dbReference type="ChEBI" id="CHEBI:57856"/>
        <dbReference type="ChEBI" id="CHEBI:59789"/>
        <dbReference type="ChEBI" id="CHEBI:74495"/>
        <dbReference type="ChEBI" id="CHEBI:82748"/>
        <dbReference type="EC" id="2.1.1.207"/>
    </reaction>
</comment>
<feature type="binding site" evidence="6 7">
    <location>
        <position position="127"/>
    </location>
    <ligand>
        <name>S-adenosyl-L-methionine</name>
        <dbReference type="ChEBI" id="CHEBI:59789"/>
    </ligand>
</feature>
<dbReference type="GO" id="GO:0141102">
    <property type="term" value="F:tRNA (5-carboxymethylaminomethyluridine(34)-2'-O)-methyltransferase activity"/>
    <property type="evidence" value="ECO:0007669"/>
    <property type="project" value="RHEA"/>
</dbReference>
<comment type="catalytic activity">
    <reaction evidence="6">
        <text>5-carboxymethylaminomethyluridine(34) in tRNA(Leu) + S-adenosyl-L-methionine = 5-carboxymethylaminomethyl-2'-O-methyluridine(34) in tRNA(Leu) + S-adenosyl-L-homocysteine + H(+)</text>
        <dbReference type="Rhea" id="RHEA:43088"/>
        <dbReference type="Rhea" id="RHEA-COMP:10333"/>
        <dbReference type="Rhea" id="RHEA-COMP:10334"/>
        <dbReference type="ChEBI" id="CHEBI:15378"/>
        <dbReference type="ChEBI" id="CHEBI:57856"/>
        <dbReference type="ChEBI" id="CHEBI:59789"/>
        <dbReference type="ChEBI" id="CHEBI:74508"/>
        <dbReference type="ChEBI" id="CHEBI:74511"/>
        <dbReference type="EC" id="2.1.1.207"/>
    </reaction>
</comment>
<evidence type="ECO:0000313" key="9">
    <source>
        <dbReference type="EMBL" id="SHJ92640.1"/>
    </source>
</evidence>
<dbReference type="EMBL" id="FQZQ01000015">
    <property type="protein sequence ID" value="SHJ92640.1"/>
    <property type="molecule type" value="Genomic_DNA"/>
</dbReference>
<feature type="binding site" evidence="6 7">
    <location>
        <position position="136"/>
    </location>
    <ligand>
        <name>S-adenosyl-L-methionine</name>
        <dbReference type="ChEBI" id="CHEBI:59789"/>
    </ligand>
</feature>
<keyword evidence="2 6" id="KW-0489">Methyltransferase</keyword>
<evidence type="ECO:0000256" key="4">
    <source>
        <dbReference type="ARBA" id="ARBA00022691"/>
    </source>
</evidence>
<gene>
    <name evidence="6" type="primary">trmL</name>
    <name evidence="9" type="ORF">SAMN05444000_11599</name>
</gene>
<comment type="caution">
    <text evidence="6">Lacks conserved residue(s) required for the propagation of feature annotation.</text>
</comment>
<keyword evidence="10" id="KW-1185">Reference proteome</keyword>
<dbReference type="GO" id="GO:0003723">
    <property type="term" value="F:RNA binding"/>
    <property type="evidence" value="ECO:0007669"/>
    <property type="project" value="InterPro"/>
</dbReference>
<feature type="domain" description="tRNA/rRNA methyltransferase SpoU type" evidence="8">
    <location>
        <begin position="8"/>
        <end position="147"/>
    </location>
</feature>
<dbReference type="AlphaFoldDB" id="A0A1M6NA52"/>
<evidence type="ECO:0000256" key="3">
    <source>
        <dbReference type="ARBA" id="ARBA00022679"/>
    </source>
</evidence>
<dbReference type="InterPro" id="IPR001537">
    <property type="entry name" value="SpoU_MeTrfase"/>
</dbReference>